<gene>
    <name evidence="4" type="ORF">C7C56_003395</name>
</gene>
<dbReference type="RefSeq" id="WP_106756089.1">
    <property type="nucleotide sequence ID" value="NZ_PXWF02000044.1"/>
</dbReference>
<comment type="caution">
    <text evidence="4">The sequence shown here is derived from an EMBL/GenBank/DDBJ whole genome shotgun (WGS) entry which is preliminary data.</text>
</comment>
<dbReference type="CDD" id="cd04301">
    <property type="entry name" value="NAT_SF"/>
    <property type="match status" value="1"/>
</dbReference>
<dbReference type="InterPro" id="IPR016181">
    <property type="entry name" value="Acyl_CoA_acyltransferase"/>
</dbReference>
<evidence type="ECO:0000313" key="4">
    <source>
        <dbReference type="EMBL" id="PWF55126.1"/>
    </source>
</evidence>
<evidence type="ECO:0000256" key="2">
    <source>
        <dbReference type="ARBA" id="ARBA00023315"/>
    </source>
</evidence>
<sequence>MIMHTRLLTPGDVDAFRNLRLSGIEESPGVAWASYAEESAQTLEQTRQRLVATPYQMVFGVFNGEHLVAISGFKRESMCQISHRGNIWGLYVAPEARGQGVADKLIEGLLREVRGIPGLVQVTLVVSSDNEAARALYAKYGFIKTGVDHRSVCIDGHYHDEDRMVLLLDAD</sequence>
<keyword evidence="1 4" id="KW-0808">Transferase</keyword>
<dbReference type="InterPro" id="IPR000182">
    <property type="entry name" value="GNAT_dom"/>
</dbReference>
<dbReference type="Proteomes" id="UP000241421">
    <property type="component" value="Unassembled WGS sequence"/>
</dbReference>
<feature type="domain" description="N-acetyltransferase" evidence="3">
    <location>
        <begin position="3"/>
        <end position="169"/>
    </location>
</feature>
<name>A0A2U2I5U2_9BURK</name>
<keyword evidence="2" id="KW-0012">Acyltransferase</keyword>
<dbReference type="EMBL" id="PXWF02000044">
    <property type="protein sequence ID" value="PWF55126.1"/>
    <property type="molecule type" value="Genomic_DNA"/>
</dbReference>
<dbReference type="Gene3D" id="3.40.630.30">
    <property type="match status" value="1"/>
</dbReference>
<organism evidence="4 5">
    <name type="scientific">Massilia glaciei</name>
    <dbReference type="NCBI Taxonomy" id="1524097"/>
    <lineage>
        <taxon>Bacteria</taxon>
        <taxon>Pseudomonadati</taxon>
        <taxon>Pseudomonadota</taxon>
        <taxon>Betaproteobacteria</taxon>
        <taxon>Burkholderiales</taxon>
        <taxon>Oxalobacteraceae</taxon>
        <taxon>Telluria group</taxon>
        <taxon>Massilia</taxon>
    </lineage>
</organism>
<reference evidence="4 5" key="1">
    <citation type="submission" date="2018-04" db="EMBL/GenBank/DDBJ databases">
        <title>Massilia violaceinigra sp. nov., a novel purple-pigmented bacterium isolated from Tianshan glacier, Xinjiang, China.</title>
        <authorList>
            <person name="Wang H."/>
        </authorList>
    </citation>
    <scope>NUCLEOTIDE SEQUENCE [LARGE SCALE GENOMIC DNA]</scope>
    <source>
        <strain evidence="4 5">B448-2</strain>
    </source>
</reference>
<evidence type="ECO:0000259" key="3">
    <source>
        <dbReference type="PROSITE" id="PS51186"/>
    </source>
</evidence>
<dbReference type="Pfam" id="PF00583">
    <property type="entry name" value="Acetyltransf_1"/>
    <property type="match status" value="1"/>
</dbReference>
<dbReference type="GO" id="GO:0016747">
    <property type="term" value="F:acyltransferase activity, transferring groups other than amino-acyl groups"/>
    <property type="evidence" value="ECO:0007669"/>
    <property type="project" value="InterPro"/>
</dbReference>
<proteinExistence type="predicted"/>
<dbReference type="InterPro" id="IPR050680">
    <property type="entry name" value="YpeA/RimI_acetyltransf"/>
</dbReference>
<dbReference type="SUPFAM" id="SSF55729">
    <property type="entry name" value="Acyl-CoA N-acyltransferases (Nat)"/>
    <property type="match status" value="1"/>
</dbReference>
<dbReference type="PANTHER" id="PTHR43420:SF47">
    <property type="entry name" value="N-ACETYLTRANSFERASE DOMAIN-CONTAINING PROTEIN"/>
    <property type="match status" value="1"/>
</dbReference>
<accession>A0A2U2I5U2</accession>
<evidence type="ECO:0000313" key="5">
    <source>
        <dbReference type="Proteomes" id="UP000241421"/>
    </source>
</evidence>
<dbReference type="AlphaFoldDB" id="A0A2U2I5U2"/>
<evidence type="ECO:0000256" key="1">
    <source>
        <dbReference type="ARBA" id="ARBA00022679"/>
    </source>
</evidence>
<dbReference type="PROSITE" id="PS51186">
    <property type="entry name" value="GNAT"/>
    <property type="match status" value="1"/>
</dbReference>
<protein>
    <submittedName>
        <fullName evidence="4">N-acetyltransferase</fullName>
    </submittedName>
</protein>
<dbReference type="PANTHER" id="PTHR43420">
    <property type="entry name" value="ACETYLTRANSFERASE"/>
    <property type="match status" value="1"/>
</dbReference>
<dbReference type="OrthoDB" id="9799092at2"/>
<keyword evidence="5" id="KW-1185">Reference proteome</keyword>